<reference evidence="1 2" key="1">
    <citation type="journal article" date="2021" name="Hortic Res">
        <title>High-quality reference genome and annotation aids understanding of berry development for evergreen blueberry (Vaccinium darrowii).</title>
        <authorList>
            <person name="Yu J."/>
            <person name="Hulse-Kemp A.M."/>
            <person name="Babiker E."/>
            <person name="Staton M."/>
        </authorList>
    </citation>
    <scope>NUCLEOTIDE SEQUENCE [LARGE SCALE GENOMIC DNA]</scope>
    <source>
        <strain evidence="2">cv. NJ 8807/NJ 8810</strain>
        <tissue evidence="1">Young leaf</tissue>
    </source>
</reference>
<keyword evidence="2" id="KW-1185">Reference proteome</keyword>
<evidence type="ECO:0000313" key="1">
    <source>
        <dbReference type="EMBL" id="KAH7856738.1"/>
    </source>
</evidence>
<evidence type="ECO:0000313" key="2">
    <source>
        <dbReference type="Proteomes" id="UP000828048"/>
    </source>
</evidence>
<dbReference type="EMBL" id="CM037153">
    <property type="protein sequence ID" value="KAH7856738.1"/>
    <property type="molecule type" value="Genomic_DNA"/>
</dbReference>
<name>A0ACB7YT63_9ERIC</name>
<dbReference type="Proteomes" id="UP000828048">
    <property type="component" value="Chromosome 3"/>
</dbReference>
<protein>
    <submittedName>
        <fullName evidence="1">Uncharacterized protein</fullName>
    </submittedName>
</protein>
<organism evidence="1 2">
    <name type="scientific">Vaccinium darrowii</name>
    <dbReference type="NCBI Taxonomy" id="229202"/>
    <lineage>
        <taxon>Eukaryota</taxon>
        <taxon>Viridiplantae</taxon>
        <taxon>Streptophyta</taxon>
        <taxon>Embryophyta</taxon>
        <taxon>Tracheophyta</taxon>
        <taxon>Spermatophyta</taxon>
        <taxon>Magnoliopsida</taxon>
        <taxon>eudicotyledons</taxon>
        <taxon>Gunneridae</taxon>
        <taxon>Pentapetalae</taxon>
        <taxon>asterids</taxon>
        <taxon>Ericales</taxon>
        <taxon>Ericaceae</taxon>
        <taxon>Vaccinioideae</taxon>
        <taxon>Vaccinieae</taxon>
        <taxon>Vaccinium</taxon>
    </lineage>
</organism>
<gene>
    <name evidence="1" type="ORF">Vadar_004937</name>
</gene>
<accession>A0ACB7YT63</accession>
<comment type="caution">
    <text evidence="1">The sequence shown here is derived from an EMBL/GenBank/DDBJ whole genome shotgun (WGS) entry which is preliminary data.</text>
</comment>
<sequence length="236" mass="26398">MGDSEVRFSPPFADPFTPPPQHSRFGPEVYEPSLPSIHREREKYFGCLVGFLQDYRNISILNMQDVIDEHWHLEGSVTVLKRAGPFYILKTTSLADRDDLLHAGPWNIHGALLLLQPWVPDVPLNRLDFSTTDLWVQMAGAPLEYMTPVMATRLGSLIGTVLSVDRGTIMQQNMEFMQVCIRTPICKLLIPGAYLVVENGDRSRFGSSLAMRNSSRYALIVVVLGTSNTNAPIPSL</sequence>
<proteinExistence type="predicted"/>